<reference evidence="5 8" key="1">
    <citation type="submission" date="2019-04" db="EMBL/GenBank/DDBJ databases">
        <authorList>
            <consortium name="Pathogen Informatics"/>
        </authorList>
    </citation>
    <scope>NUCLEOTIDE SEQUENCE [LARGE SCALE GENOMIC DNA]</scope>
    <source>
        <strain evidence="4 7">NCTC13038</strain>
        <strain evidence="5 8">NCTC9185</strain>
        <strain evidence="3 6">NCTC9997</strain>
    </source>
</reference>
<evidence type="ECO:0000313" key="6">
    <source>
        <dbReference type="Proteomes" id="UP000267630"/>
    </source>
</evidence>
<dbReference type="Proteomes" id="UP000267630">
    <property type="component" value="Chromosome 3"/>
</dbReference>
<evidence type="ECO:0000313" key="4">
    <source>
        <dbReference type="EMBL" id="VFS71930.1"/>
    </source>
</evidence>
<gene>
    <name evidence="5" type="primary">yncL</name>
    <name evidence="2" type="ORF">IMO34_14250</name>
    <name evidence="4" type="ORF">NCTC13038_02454</name>
    <name evidence="5" type="ORF">NCTC9185_00591</name>
    <name evidence="3" type="ORF">NCTC9997_03500</name>
</gene>
<evidence type="ECO:0000256" key="1">
    <source>
        <dbReference type="SAM" id="Phobius"/>
    </source>
</evidence>
<protein>
    <submittedName>
        <fullName evidence="2">Stress response membrane protein YncL</fullName>
    </submittedName>
</protein>
<dbReference type="AlphaFoldDB" id="A0A1V2BIU4"/>
<dbReference type="NCBIfam" id="NF000537">
    <property type="entry name" value="YncL"/>
    <property type="match status" value="1"/>
</dbReference>
<dbReference type="GeneID" id="57505157"/>
<evidence type="ECO:0000313" key="3">
    <source>
        <dbReference type="EMBL" id="VED50950.1"/>
    </source>
</evidence>
<evidence type="ECO:0000313" key="5">
    <source>
        <dbReference type="EMBL" id="VTN08712.1"/>
    </source>
</evidence>
<dbReference type="Proteomes" id="UP000339249">
    <property type="component" value="Unassembled WGS sequence"/>
</dbReference>
<keyword evidence="6" id="KW-1185">Reference proteome</keyword>
<dbReference type="EMBL" id="CABDVU010000001">
    <property type="protein sequence ID" value="VTN08712.1"/>
    <property type="molecule type" value="Genomic_DNA"/>
</dbReference>
<dbReference type="InterPro" id="IPR049611">
    <property type="entry name" value="YncL"/>
</dbReference>
<dbReference type="Proteomes" id="UP000332594">
    <property type="component" value="Unassembled WGS sequence"/>
</dbReference>
<dbReference type="OrthoDB" id="6579663at2"/>
<dbReference type="Proteomes" id="UP000594500">
    <property type="component" value="Chromosome"/>
</dbReference>
<evidence type="ECO:0000313" key="8">
    <source>
        <dbReference type="Proteomes" id="UP000339249"/>
    </source>
</evidence>
<name>A0A1V2BIU4_RAOTE</name>
<proteinExistence type="predicted"/>
<dbReference type="EMBL" id="CP062916">
    <property type="protein sequence ID" value="QPF06547.1"/>
    <property type="molecule type" value="Genomic_DNA"/>
</dbReference>
<reference evidence="2 9" key="2">
    <citation type="submission" date="2020-10" db="EMBL/GenBank/DDBJ databases">
        <title>Resistance determinants and their genetic context in bacteria from a longitudinal study of pigs reared under conventional and antibiotic-free husbandry practices.</title>
        <authorList>
            <person name="Poulin-Laprade D."/>
            <person name="Brouard J.-S."/>
            <person name="Gagnon N."/>
            <person name="Turcotte A."/>
            <person name="Langlois A."/>
            <person name="Matte J.J."/>
            <person name="Carrillo C.D."/>
            <person name="Zaheer R."/>
            <person name="McAllister T."/>
            <person name="Topp E."/>
            <person name="Talbot G."/>
        </authorList>
    </citation>
    <scope>NUCLEOTIDE SEQUENCE [LARGE SCALE GENOMIC DNA]</scope>
    <source>
        <strain evidence="2 9">Res13-Abat-PEB01-P1-04-A</strain>
    </source>
</reference>
<accession>A0A1V2BIU4</accession>
<evidence type="ECO:0000313" key="9">
    <source>
        <dbReference type="Proteomes" id="UP000594500"/>
    </source>
</evidence>
<evidence type="ECO:0000313" key="2">
    <source>
        <dbReference type="EMBL" id="QPF06547.1"/>
    </source>
</evidence>
<evidence type="ECO:0000313" key="7">
    <source>
        <dbReference type="Proteomes" id="UP000332594"/>
    </source>
</evidence>
<organism evidence="5 8">
    <name type="scientific">Raoultella terrigena</name>
    <name type="common">Klebsiella terrigena</name>
    <dbReference type="NCBI Taxonomy" id="577"/>
    <lineage>
        <taxon>Bacteria</taxon>
        <taxon>Pseudomonadati</taxon>
        <taxon>Pseudomonadota</taxon>
        <taxon>Gammaproteobacteria</taxon>
        <taxon>Enterobacterales</taxon>
        <taxon>Enterobacteriaceae</taxon>
        <taxon>Klebsiella/Raoultella group</taxon>
        <taxon>Raoultella</taxon>
    </lineage>
</organism>
<keyword evidence="1" id="KW-0812">Transmembrane</keyword>
<feature type="transmembrane region" description="Helical" evidence="1">
    <location>
        <begin position="7"/>
        <end position="29"/>
    </location>
</feature>
<dbReference type="EMBL" id="CAADJG010000002">
    <property type="protein sequence ID" value="VFS71930.1"/>
    <property type="molecule type" value="Genomic_DNA"/>
</dbReference>
<keyword evidence="1" id="KW-1133">Transmembrane helix</keyword>
<dbReference type="EMBL" id="LR134253">
    <property type="protein sequence ID" value="VED50950.1"/>
    <property type="molecule type" value="Genomic_DNA"/>
</dbReference>
<dbReference type="RefSeq" id="WP_071844919.1">
    <property type="nucleotide sequence ID" value="NZ_BJNO01000001.1"/>
</dbReference>
<sequence>MDVSSKTVILINVGAAFALISLLSVRFGWFY</sequence>
<keyword evidence="1" id="KW-0472">Membrane</keyword>